<protein>
    <submittedName>
        <fullName evidence="2">Uncharacterized protein</fullName>
    </submittedName>
</protein>
<gene>
    <name evidence="2" type="ORF">Cni_G02965</name>
</gene>
<name>A0AAQ3JQB6_9LILI</name>
<keyword evidence="1" id="KW-0812">Transmembrane</keyword>
<proteinExistence type="predicted"/>
<reference evidence="2 3" key="1">
    <citation type="submission" date="2023-10" db="EMBL/GenBank/DDBJ databases">
        <title>Chromosome-scale genome assembly provides insights into flower coloration mechanisms of Canna indica.</title>
        <authorList>
            <person name="Li C."/>
        </authorList>
    </citation>
    <scope>NUCLEOTIDE SEQUENCE [LARGE SCALE GENOMIC DNA]</scope>
    <source>
        <tissue evidence="2">Flower</tissue>
    </source>
</reference>
<feature type="transmembrane region" description="Helical" evidence="1">
    <location>
        <begin position="35"/>
        <end position="56"/>
    </location>
</feature>
<keyword evidence="1" id="KW-1133">Transmembrane helix</keyword>
<keyword evidence="1" id="KW-0472">Membrane</keyword>
<dbReference type="Proteomes" id="UP001327560">
    <property type="component" value="Chromosome 1"/>
</dbReference>
<evidence type="ECO:0000313" key="3">
    <source>
        <dbReference type="Proteomes" id="UP001327560"/>
    </source>
</evidence>
<organism evidence="2 3">
    <name type="scientific">Canna indica</name>
    <name type="common">Indian-shot</name>
    <dbReference type="NCBI Taxonomy" id="4628"/>
    <lineage>
        <taxon>Eukaryota</taxon>
        <taxon>Viridiplantae</taxon>
        <taxon>Streptophyta</taxon>
        <taxon>Embryophyta</taxon>
        <taxon>Tracheophyta</taxon>
        <taxon>Spermatophyta</taxon>
        <taxon>Magnoliopsida</taxon>
        <taxon>Liliopsida</taxon>
        <taxon>Zingiberales</taxon>
        <taxon>Cannaceae</taxon>
        <taxon>Canna</taxon>
    </lineage>
</organism>
<keyword evidence="3" id="KW-1185">Reference proteome</keyword>
<evidence type="ECO:0000256" key="1">
    <source>
        <dbReference type="SAM" id="Phobius"/>
    </source>
</evidence>
<sequence length="98" mass="10596">MLDRQNLSGFLIGCVGTAVTLCAYSQTLVTSTQCVTAGLLILVFGLFVKEVLAEVYQLFIFLRLMVPQSCQVYASSLNRVGTADFLGLGFLLNVEPSP</sequence>
<dbReference type="AlphaFoldDB" id="A0AAQ3JQB6"/>
<dbReference type="EMBL" id="CP136890">
    <property type="protein sequence ID" value="WOK94263.1"/>
    <property type="molecule type" value="Genomic_DNA"/>
</dbReference>
<accession>A0AAQ3JQB6</accession>
<evidence type="ECO:0000313" key="2">
    <source>
        <dbReference type="EMBL" id="WOK94263.1"/>
    </source>
</evidence>